<proteinExistence type="inferred from homology"/>
<dbReference type="InterPro" id="IPR001757">
    <property type="entry name" value="P_typ_ATPase"/>
</dbReference>
<evidence type="ECO:0000256" key="2">
    <source>
        <dbReference type="ARBA" id="ARBA00006024"/>
    </source>
</evidence>
<keyword evidence="11" id="KW-1003">Cell membrane</keyword>
<dbReference type="AlphaFoldDB" id="A0A410PYA1"/>
<dbReference type="KEGG" id="amij:EQM06_12165"/>
<dbReference type="Pfam" id="PF00702">
    <property type="entry name" value="Hydrolase"/>
    <property type="match status" value="1"/>
</dbReference>
<keyword evidence="6" id="KW-1278">Translocase</keyword>
<dbReference type="Pfam" id="PF00122">
    <property type="entry name" value="E1-E2_ATPase"/>
    <property type="match status" value="1"/>
</dbReference>
<keyword evidence="11" id="KW-0067">ATP-binding</keyword>
<dbReference type="NCBIfam" id="TIGR01525">
    <property type="entry name" value="ATPase-IB_hvy"/>
    <property type="match status" value="1"/>
</dbReference>
<dbReference type="InterPro" id="IPR059000">
    <property type="entry name" value="ATPase_P-type_domA"/>
</dbReference>
<dbReference type="GO" id="GO:0005886">
    <property type="term" value="C:plasma membrane"/>
    <property type="evidence" value="ECO:0007669"/>
    <property type="project" value="UniProtKB-SubCell"/>
</dbReference>
<dbReference type="InterPro" id="IPR023214">
    <property type="entry name" value="HAD_sf"/>
</dbReference>
<dbReference type="InterPro" id="IPR044492">
    <property type="entry name" value="P_typ_ATPase_HD_dom"/>
</dbReference>
<dbReference type="InterPro" id="IPR023298">
    <property type="entry name" value="ATPase_P-typ_TM_dom_sf"/>
</dbReference>
<evidence type="ECO:0000313" key="13">
    <source>
        <dbReference type="EMBL" id="QAT43918.1"/>
    </source>
</evidence>
<organism evidence="13 14">
    <name type="scientific">Aminipila luticellarii</name>
    <dbReference type="NCBI Taxonomy" id="2507160"/>
    <lineage>
        <taxon>Bacteria</taxon>
        <taxon>Bacillati</taxon>
        <taxon>Bacillota</taxon>
        <taxon>Clostridia</taxon>
        <taxon>Peptostreptococcales</taxon>
        <taxon>Anaerovoracaceae</taxon>
        <taxon>Aminipila</taxon>
    </lineage>
</organism>
<gene>
    <name evidence="13" type="ORF">EQM06_12165</name>
</gene>
<reference evidence="13 14" key="1">
    <citation type="submission" date="2019-01" db="EMBL/GenBank/DDBJ databases">
        <title>Draft genomes of a novel of Aminipila strains.</title>
        <authorList>
            <person name="Ma S."/>
        </authorList>
    </citation>
    <scope>NUCLEOTIDE SEQUENCE [LARGE SCALE GENOMIC DNA]</scope>
    <source>
        <strain evidence="14">JN-39</strain>
    </source>
</reference>
<dbReference type="Gene3D" id="3.40.1110.10">
    <property type="entry name" value="Calcium-transporting ATPase, cytoplasmic domain N"/>
    <property type="match status" value="2"/>
</dbReference>
<dbReference type="GO" id="GO:0046872">
    <property type="term" value="F:metal ion binding"/>
    <property type="evidence" value="ECO:0007669"/>
    <property type="project" value="UniProtKB-KW"/>
</dbReference>
<dbReference type="GO" id="GO:0016887">
    <property type="term" value="F:ATP hydrolysis activity"/>
    <property type="evidence" value="ECO:0007669"/>
    <property type="project" value="InterPro"/>
</dbReference>
<dbReference type="InterPro" id="IPR008250">
    <property type="entry name" value="ATPase_P-typ_transduc_dom_A_sf"/>
</dbReference>
<evidence type="ECO:0000259" key="12">
    <source>
        <dbReference type="Pfam" id="PF00122"/>
    </source>
</evidence>
<dbReference type="SFLD" id="SFLDF00027">
    <property type="entry name" value="p-type_atpase"/>
    <property type="match status" value="1"/>
</dbReference>
<dbReference type="InterPro" id="IPR036412">
    <property type="entry name" value="HAD-like_sf"/>
</dbReference>
<dbReference type="EMBL" id="CP035281">
    <property type="protein sequence ID" value="QAT43918.1"/>
    <property type="molecule type" value="Genomic_DNA"/>
</dbReference>
<dbReference type="GO" id="GO:0008551">
    <property type="term" value="F:P-type cadmium transporter activity"/>
    <property type="evidence" value="ECO:0007669"/>
    <property type="project" value="UniProtKB-EC"/>
</dbReference>
<dbReference type="GO" id="GO:0005524">
    <property type="term" value="F:ATP binding"/>
    <property type="evidence" value="ECO:0007669"/>
    <property type="project" value="UniProtKB-UniRule"/>
</dbReference>
<protein>
    <recommendedName>
        <fullName evidence="9">Cd(2+)-exporting ATPase</fullName>
        <ecNumber evidence="9">7.2.2.21</ecNumber>
    </recommendedName>
</protein>
<dbReference type="PANTHER" id="PTHR48085">
    <property type="entry name" value="CADMIUM/ZINC-TRANSPORTING ATPASE HMA2-RELATED"/>
    <property type="match status" value="1"/>
</dbReference>
<dbReference type="Proteomes" id="UP000287601">
    <property type="component" value="Chromosome"/>
</dbReference>
<dbReference type="SFLD" id="SFLDG00002">
    <property type="entry name" value="C1.7:_P-type_atpase_like"/>
    <property type="match status" value="1"/>
</dbReference>
<feature type="transmembrane region" description="Helical" evidence="11">
    <location>
        <begin position="40"/>
        <end position="61"/>
    </location>
</feature>
<dbReference type="PRINTS" id="PR00119">
    <property type="entry name" value="CATATPASE"/>
</dbReference>
<sequence>MKSWIIEEDKRNLIWVILSGAALLGSLFHWQEGALPFDPAWAAIVLCGIPILVGAIKGLVVDHDIKADVLVSIALVASVFIGEYFAAGEVAFIMAIGTLLENGTSKRANQSIENLMKLTPRTARVIRKGREEIIPAEQVKVDDILVVLAGEAIAADGVILSGQTSIDQSVMTGESLPVDKTAGDPVTSGTVNQYGTFTMRATQVGEDSSLQRMIKLVKEAGANKAPIISLADRWATWMVWAALGAAVITGLVTGEWIRAVTVLVVFCPCAFILATPTAIMAGIGNAAAYGIIIRSGDALERFAKVKHMAFDKTGTLTYGKLKVIALKSFNDSLSEEKVLYYAATAEQRSEHPIGKSICAHYRALREQDLIKKSEKKVMLEPQDFILLAGQGVRAQIDGQEILIGKPDLFQQEQIFISKEIEDISEDYLKKGATVVYIGINRHMAGLIALSDTVREDAERMISKLKSLHIEPLLLTGDNSDAAQDISEKVAISKVKANLLPEDKMKELKRYTDENKPVCMVGDGINDALALKSAYAGVAMGGIGSSIAVEAADAVLVGDDIQRIPYLIRLSQKTMRKIKVNIVFSMCLNLLAVILSAMGILNPVLGALVHNAGSVAVVINSALLLTSKDE</sequence>
<keyword evidence="3" id="KW-0104">Cadmium</keyword>
<feature type="transmembrane region" description="Helical" evidence="11">
    <location>
        <begin position="12"/>
        <end position="28"/>
    </location>
</feature>
<keyword evidence="5 11" id="KW-0479">Metal-binding</keyword>
<dbReference type="RefSeq" id="WP_128746626.1">
    <property type="nucleotide sequence ID" value="NZ_CP035281.1"/>
</dbReference>
<accession>A0A410PYA1</accession>
<dbReference type="EC" id="7.2.2.21" evidence="9"/>
<dbReference type="InterPro" id="IPR051014">
    <property type="entry name" value="Cation_Transport_ATPase_IB"/>
</dbReference>
<dbReference type="Gene3D" id="3.40.50.1000">
    <property type="entry name" value="HAD superfamily/HAD-like"/>
    <property type="match status" value="1"/>
</dbReference>
<dbReference type="SFLD" id="SFLDS00003">
    <property type="entry name" value="Haloacid_Dehalogenase"/>
    <property type="match status" value="1"/>
</dbReference>
<feature type="domain" description="P-type ATPase A" evidence="12">
    <location>
        <begin position="117"/>
        <end position="218"/>
    </location>
</feature>
<evidence type="ECO:0000256" key="5">
    <source>
        <dbReference type="ARBA" id="ARBA00022723"/>
    </source>
</evidence>
<evidence type="ECO:0000256" key="1">
    <source>
        <dbReference type="ARBA" id="ARBA00004651"/>
    </source>
</evidence>
<keyword evidence="4 11" id="KW-0812">Transmembrane</keyword>
<dbReference type="InterPro" id="IPR018303">
    <property type="entry name" value="ATPase_P-typ_P_site"/>
</dbReference>
<evidence type="ECO:0000256" key="7">
    <source>
        <dbReference type="ARBA" id="ARBA00022989"/>
    </source>
</evidence>
<keyword evidence="14" id="KW-1185">Reference proteome</keyword>
<keyword evidence="7 11" id="KW-1133">Transmembrane helix</keyword>
<dbReference type="PANTHER" id="PTHR48085:SF5">
    <property type="entry name" value="CADMIUM_ZINC-TRANSPORTING ATPASE HMA4-RELATED"/>
    <property type="match status" value="1"/>
</dbReference>
<evidence type="ECO:0000256" key="10">
    <source>
        <dbReference type="ARBA" id="ARBA00049338"/>
    </source>
</evidence>
<evidence type="ECO:0000256" key="3">
    <source>
        <dbReference type="ARBA" id="ARBA00022539"/>
    </source>
</evidence>
<dbReference type="InterPro" id="IPR027256">
    <property type="entry name" value="P-typ_ATPase_IB"/>
</dbReference>
<dbReference type="Gene3D" id="2.70.150.10">
    <property type="entry name" value="Calcium-transporting ATPase, cytoplasmic transduction domain A"/>
    <property type="match status" value="1"/>
</dbReference>
<evidence type="ECO:0000256" key="9">
    <source>
        <dbReference type="ARBA" id="ARBA00039103"/>
    </source>
</evidence>
<evidence type="ECO:0000256" key="8">
    <source>
        <dbReference type="ARBA" id="ARBA00023136"/>
    </source>
</evidence>
<dbReference type="FunFam" id="2.70.150.10:FF:000002">
    <property type="entry name" value="Copper-transporting ATPase 1, putative"/>
    <property type="match status" value="1"/>
</dbReference>
<dbReference type="SUPFAM" id="SSF56784">
    <property type="entry name" value="HAD-like"/>
    <property type="match status" value="1"/>
</dbReference>
<feature type="transmembrane region" description="Helical" evidence="11">
    <location>
        <begin position="259"/>
        <end position="292"/>
    </location>
</feature>
<dbReference type="InterPro" id="IPR023299">
    <property type="entry name" value="ATPase_P-typ_cyto_dom_N"/>
</dbReference>
<dbReference type="PROSITE" id="PS00154">
    <property type="entry name" value="ATPASE_E1_E2"/>
    <property type="match status" value="1"/>
</dbReference>
<evidence type="ECO:0000313" key="14">
    <source>
        <dbReference type="Proteomes" id="UP000287601"/>
    </source>
</evidence>
<dbReference type="SUPFAM" id="SSF81653">
    <property type="entry name" value="Calcium ATPase, transduction domain A"/>
    <property type="match status" value="1"/>
</dbReference>
<evidence type="ECO:0000256" key="11">
    <source>
        <dbReference type="RuleBase" id="RU362081"/>
    </source>
</evidence>
<comment type="similarity">
    <text evidence="2 11">Belongs to the cation transport ATPase (P-type) (TC 3.A.3) family. Type IB subfamily.</text>
</comment>
<feature type="transmembrane region" description="Helical" evidence="11">
    <location>
        <begin position="234"/>
        <end position="253"/>
    </location>
</feature>
<feature type="transmembrane region" description="Helical" evidence="11">
    <location>
        <begin position="73"/>
        <end position="100"/>
    </location>
</feature>
<keyword evidence="11" id="KW-0547">Nucleotide-binding</keyword>
<evidence type="ECO:0000256" key="6">
    <source>
        <dbReference type="ARBA" id="ARBA00022967"/>
    </source>
</evidence>
<comment type="catalytic activity">
    <reaction evidence="10">
        <text>Cd(2+)(in) + ATP + H2O = Cd(2+)(out) + ADP + phosphate + H(+)</text>
        <dbReference type="Rhea" id="RHEA:12132"/>
        <dbReference type="ChEBI" id="CHEBI:15377"/>
        <dbReference type="ChEBI" id="CHEBI:15378"/>
        <dbReference type="ChEBI" id="CHEBI:30616"/>
        <dbReference type="ChEBI" id="CHEBI:43474"/>
        <dbReference type="ChEBI" id="CHEBI:48775"/>
        <dbReference type="ChEBI" id="CHEBI:456216"/>
        <dbReference type="EC" id="7.2.2.21"/>
    </reaction>
</comment>
<keyword evidence="8 11" id="KW-0472">Membrane</keyword>
<comment type="subcellular location">
    <subcellularLocation>
        <location evidence="1">Cell membrane</location>
        <topology evidence="1">Multi-pass membrane protein</topology>
    </subcellularLocation>
</comment>
<feature type="transmembrane region" description="Helical" evidence="11">
    <location>
        <begin position="579"/>
        <end position="600"/>
    </location>
</feature>
<evidence type="ECO:0000256" key="4">
    <source>
        <dbReference type="ARBA" id="ARBA00022692"/>
    </source>
</evidence>
<dbReference type="OrthoDB" id="9813266at2"/>
<name>A0A410PYA1_9FIRM</name>
<dbReference type="NCBIfam" id="TIGR01494">
    <property type="entry name" value="ATPase_P-type"/>
    <property type="match status" value="2"/>
</dbReference>
<dbReference type="SUPFAM" id="SSF81665">
    <property type="entry name" value="Calcium ATPase, transmembrane domain M"/>
    <property type="match status" value="1"/>
</dbReference>
<feature type="transmembrane region" description="Helical" evidence="11">
    <location>
        <begin position="606"/>
        <end position="625"/>
    </location>
</feature>